<keyword evidence="3" id="KW-1185">Reference proteome</keyword>
<protein>
    <submittedName>
        <fullName evidence="2">Uncharacterized protein</fullName>
    </submittedName>
</protein>
<evidence type="ECO:0000313" key="2">
    <source>
        <dbReference type="EMBL" id="TKA61853.1"/>
    </source>
</evidence>
<dbReference type="STRING" id="331657.A0A4U0WHQ8"/>
<gene>
    <name evidence="2" type="ORF">B0A49_11350</name>
</gene>
<reference evidence="2 3" key="1">
    <citation type="submission" date="2017-03" db="EMBL/GenBank/DDBJ databases">
        <title>Genomes of endolithic fungi from Antarctica.</title>
        <authorList>
            <person name="Coleine C."/>
            <person name="Masonjones S."/>
            <person name="Stajich J.E."/>
        </authorList>
    </citation>
    <scope>NUCLEOTIDE SEQUENCE [LARGE SCALE GENOMIC DNA]</scope>
    <source>
        <strain evidence="2 3">CCFEE 5187</strain>
    </source>
</reference>
<feature type="compositionally biased region" description="Low complexity" evidence="1">
    <location>
        <begin position="71"/>
        <end position="82"/>
    </location>
</feature>
<sequence length="277" mass="30395">MEVVMPVVEEPIDRKALASTPLLPPTMTDLISGQEQFIQSPLQSPTIADSNATFSLVNTPIGTPHFPAVTTPPLSSKPSTSSFHMRQSGNLMPSSEIPSLMINKSNDPWAIKLGHANFTITPEPYLPSTRDEDARGRLLSDWEQARFNYSRHSVRTSEHYGPTSVTFKLTEEKWAEVNAHWKANFDVVSHAVVGNSHNPIRVGPVEPALIRLPSLNDPRSEGKFPKLGDEDIVGPMVQIASQIQSRPSKRATILRFFGGLKTSSNALGRPSTAGQLR</sequence>
<proteinExistence type="predicted"/>
<dbReference type="Proteomes" id="UP000308768">
    <property type="component" value="Unassembled WGS sequence"/>
</dbReference>
<dbReference type="EMBL" id="NAJN01001667">
    <property type="protein sequence ID" value="TKA61853.1"/>
    <property type="molecule type" value="Genomic_DNA"/>
</dbReference>
<comment type="caution">
    <text evidence="2">The sequence shown here is derived from an EMBL/GenBank/DDBJ whole genome shotgun (WGS) entry which is preliminary data.</text>
</comment>
<evidence type="ECO:0000313" key="3">
    <source>
        <dbReference type="Proteomes" id="UP000308768"/>
    </source>
</evidence>
<name>A0A4U0WHQ8_9PEZI</name>
<evidence type="ECO:0000256" key="1">
    <source>
        <dbReference type="SAM" id="MobiDB-lite"/>
    </source>
</evidence>
<dbReference type="OrthoDB" id="3882058at2759"/>
<feature type="region of interest" description="Disordered" evidence="1">
    <location>
        <begin position="67"/>
        <end position="88"/>
    </location>
</feature>
<organism evidence="2 3">
    <name type="scientific">Cryomyces minteri</name>
    <dbReference type="NCBI Taxonomy" id="331657"/>
    <lineage>
        <taxon>Eukaryota</taxon>
        <taxon>Fungi</taxon>
        <taxon>Dikarya</taxon>
        <taxon>Ascomycota</taxon>
        <taxon>Pezizomycotina</taxon>
        <taxon>Dothideomycetes</taxon>
        <taxon>Dothideomycetes incertae sedis</taxon>
        <taxon>Cryomyces</taxon>
    </lineage>
</organism>
<dbReference type="AlphaFoldDB" id="A0A4U0WHQ8"/>
<accession>A0A4U0WHQ8</accession>